<proteinExistence type="predicted"/>
<reference evidence="3 5" key="2">
    <citation type="journal article" date="2013" name="Nature">
        <title>Insights into bilaterian evolution from three spiralian genomes.</title>
        <authorList>
            <person name="Simakov O."/>
            <person name="Marletaz F."/>
            <person name="Cho S.J."/>
            <person name="Edsinger-Gonzales E."/>
            <person name="Havlak P."/>
            <person name="Hellsten U."/>
            <person name="Kuo D.H."/>
            <person name="Larsson T."/>
            <person name="Lv J."/>
            <person name="Arendt D."/>
            <person name="Savage R."/>
            <person name="Osoegawa K."/>
            <person name="de Jong P."/>
            <person name="Grimwood J."/>
            <person name="Chapman J.A."/>
            <person name="Shapiro H."/>
            <person name="Aerts A."/>
            <person name="Otillar R.P."/>
            <person name="Terry A.Y."/>
            <person name="Boore J.L."/>
            <person name="Grigoriev I.V."/>
            <person name="Lindberg D.R."/>
            <person name="Seaver E.C."/>
            <person name="Weisblat D.A."/>
            <person name="Putnam N.H."/>
            <person name="Rokhsar D.S."/>
        </authorList>
    </citation>
    <scope>NUCLEOTIDE SEQUENCE</scope>
    <source>
        <strain evidence="3 5">I ESC-2004</strain>
    </source>
</reference>
<keyword evidence="5" id="KW-1185">Reference proteome</keyword>
<name>R7U3J8_CAPTE</name>
<dbReference type="EMBL" id="AMQN01002118">
    <property type="status" value="NOT_ANNOTATED_CDS"/>
    <property type="molecule type" value="Genomic_DNA"/>
</dbReference>
<sequence>MVYSTATLKLDALQKLENRRKEIHYQSEIAKKQSQLDRNLRRFQREVTAEETQLRRRLAEIRKCTPSLAKEIDPEPEPDVYHLDYERKRGYCEKCGRRAERLIGKLKIKKADEGKAIVRPILEVKTKKNEILASDRKLRKAGALCDTILDRKISDVTQRKLQIGHQHGNQSIMTGIRKKTARSSRGTDQESVYTPFY</sequence>
<evidence type="ECO:0000313" key="3">
    <source>
        <dbReference type="EMBL" id="ELT97745.1"/>
    </source>
</evidence>
<reference evidence="4" key="3">
    <citation type="submission" date="2015-06" db="UniProtKB">
        <authorList>
            <consortium name="EnsemblMetazoa"/>
        </authorList>
    </citation>
    <scope>IDENTIFICATION</scope>
</reference>
<dbReference type="EnsemblMetazoa" id="CapteT210137">
    <property type="protein sequence ID" value="CapteP210137"/>
    <property type="gene ID" value="CapteG210137"/>
</dbReference>
<organism evidence="3">
    <name type="scientific">Capitella teleta</name>
    <name type="common">Polychaete worm</name>
    <dbReference type="NCBI Taxonomy" id="283909"/>
    <lineage>
        <taxon>Eukaryota</taxon>
        <taxon>Metazoa</taxon>
        <taxon>Spiralia</taxon>
        <taxon>Lophotrochozoa</taxon>
        <taxon>Annelida</taxon>
        <taxon>Polychaeta</taxon>
        <taxon>Sedentaria</taxon>
        <taxon>Scolecida</taxon>
        <taxon>Capitellidae</taxon>
        <taxon>Capitella</taxon>
    </lineage>
</organism>
<gene>
    <name evidence="3" type="ORF">CAPTEDRAFT_210137</name>
</gene>
<feature type="region of interest" description="Disordered" evidence="2">
    <location>
        <begin position="164"/>
        <end position="197"/>
    </location>
</feature>
<protein>
    <submittedName>
        <fullName evidence="3 4">Uncharacterized protein</fullName>
    </submittedName>
</protein>
<dbReference type="AlphaFoldDB" id="R7U3J8"/>
<feature type="coiled-coil region" evidence="1">
    <location>
        <begin position="13"/>
        <end position="53"/>
    </location>
</feature>
<accession>R7U3J8</accession>
<evidence type="ECO:0000256" key="2">
    <source>
        <dbReference type="SAM" id="MobiDB-lite"/>
    </source>
</evidence>
<dbReference type="Proteomes" id="UP000014760">
    <property type="component" value="Unassembled WGS sequence"/>
</dbReference>
<reference evidence="5" key="1">
    <citation type="submission" date="2012-12" db="EMBL/GenBank/DDBJ databases">
        <authorList>
            <person name="Hellsten U."/>
            <person name="Grimwood J."/>
            <person name="Chapman J.A."/>
            <person name="Shapiro H."/>
            <person name="Aerts A."/>
            <person name="Otillar R.P."/>
            <person name="Terry A.Y."/>
            <person name="Boore J.L."/>
            <person name="Simakov O."/>
            <person name="Marletaz F."/>
            <person name="Cho S.-J."/>
            <person name="Edsinger-Gonzales E."/>
            <person name="Havlak P."/>
            <person name="Kuo D.-H."/>
            <person name="Larsson T."/>
            <person name="Lv J."/>
            <person name="Arendt D."/>
            <person name="Savage R."/>
            <person name="Osoegawa K."/>
            <person name="de Jong P."/>
            <person name="Lindberg D.R."/>
            <person name="Seaver E.C."/>
            <person name="Weisblat D.A."/>
            <person name="Putnam N.H."/>
            <person name="Grigoriev I.V."/>
            <person name="Rokhsar D.S."/>
        </authorList>
    </citation>
    <scope>NUCLEOTIDE SEQUENCE</scope>
    <source>
        <strain evidence="5">I ESC-2004</strain>
    </source>
</reference>
<evidence type="ECO:0000256" key="1">
    <source>
        <dbReference type="SAM" id="Coils"/>
    </source>
</evidence>
<evidence type="ECO:0000313" key="4">
    <source>
        <dbReference type="EnsemblMetazoa" id="CapteP210137"/>
    </source>
</evidence>
<feature type="compositionally biased region" description="Polar residues" evidence="2">
    <location>
        <begin position="183"/>
        <end position="197"/>
    </location>
</feature>
<keyword evidence="1" id="KW-0175">Coiled coil</keyword>
<dbReference type="HOGENOM" id="CLU_1385377_0_0_1"/>
<evidence type="ECO:0000313" key="5">
    <source>
        <dbReference type="Proteomes" id="UP000014760"/>
    </source>
</evidence>
<dbReference type="EMBL" id="KB308479">
    <property type="protein sequence ID" value="ELT97745.1"/>
    <property type="molecule type" value="Genomic_DNA"/>
</dbReference>